<dbReference type="Gene3D" id="1.10.3290.10">
    <property type="entry name" value="Fido-like domain"/>
    <property type="match status" value="1"/>
</dbReference>
<keyword evidence="3" id="KW-1185">Reference proteome</keyword>
<feature type="domain" description="Fido" evidence="1">
    <location>
        <begin position="1"/>
        <end position="64"/>
    </location>
</feature>
<dbReference type="eggNOG" id="COG3177">
    <property type="taxonomic scope" value="Bacteria"/>
</dbReference>
<name>A0A087BIC4_9BIFI</name>
<protein>
    <submittedName>
        <fullName evidence="2">Filamentation induced by cAMP protein fic</fullName>
    </submittedName>
</protein>
<accession>A0A087BIC4</accession>
<dbReference type="PROSITE" id="PS51459">
    <property type="entry name" value="FIDO"/>
    <property type="match status" value="1"/>
</dbReference>
<organism evidence="2 3">
    <name type="scientific">Bifidobacterium merycicum</name>
    <dbReference type="NCBI Taxonomy" id="78345"/>
    <lineage>
        <taxon>Bacteria</taxon>
        <taxon>Bacillati</taxon>
        <taxon>Actinomycetota</taxon>
        <taxon>Actinomycetes</taxon>
        <taxon>Bifidobacteriales</taxon>
        <taxon>Bifidobacteriaceae</taxon>
        <taxon>Bifidobacterium</taxon>
    </lineage>
</organism>
<dbReference type="InterPro" id="IPR036597">
    <property type="entry name" value="Fido-like_dom_sf"/>
</dbReference>
<comment type="caution">
    <text evidence="2">The sequence shown here is derived from an EMBL/GenBank/DDBJ whole genome shotgun (WGS) entry which is preliminary data.</text>
</comment>
<dbReference type="AlphaFoldDB" id="A0A087BIC4"/>
<proteinExistence type="predicted"/>
<gene>
    <name evidence="2" type="ORF">BMERY_0200</name>
</gene>
<dbReference type="STRING" id="78345.BMERY_0200"/>
<sequence>MFENIHPFMDSNGRTGCQLLNFVLLRNGYRPAAIKYDAGRAYARGLEPWQVGSKTDSFCSIFLDCVEQEEQTLVDLIERLRHLR</sequence>
<evidence type="ECO:0000259" key="1">
    <source>
        <dbReference type="PROSITE" id="PS51459"/>
    </source>
</evidence>
<dbReference type="Proteomes" id="UP000029060">
    <property type="component" value="Unassembled WGS sequence"/>
</dbReference>
<evidence type="ECO:0000313" key="2">
    <source>
        <dbReference type="EMBL" id="KFI70774.1"/>
    </source>
</evidence>
<dbReference type="SUPFAM" id="SSF140931">
    <property type="entry name" value="Fic-like"/>
    <property type="match status" value="1"/>
</dbReference>
<dbReference type="EMBL" id="JGZC01000005">
    <property type="protein sequence ID" value="KFI70774.1"/>
    <property type="molecule type" value="Genomic_DNA"/>
</dbReference>
<reference evidence="2 3" key="1">
    <citation type="submission" date="2014-03" db="EMBL/GenBank/DDBJ databases">
        <title>Genomics of Bifidobacteria.</title>
        <authorList>
            <person name="Ventura M."/>
            <person name="Milani C."/>
            <person name="Lugli G.A."/>
        </authorList>
    </citation>
    <scope>NUCLEOTIDE SEQUENCE [LARGE SCALE GENOMIC DNA]</scope>
    <source>
        <strain evidence="2 3">LMG 11341</strain>
    </source>
</reference>
<dbReference type="InterPro" id="IPR003812">
    <property type="entry name" value="Fido"/>
</dbReference>
<evidence type="ECO:0000313" key="3">
    <source>
        <dbReference type="Proteomes" id="UP000029060"/>
    </source>
</evidence>